<dbReference type="GO" id="GO:0015450">
    <property type="term" value="F:protein-transporting ATPase activity"/>
    <property type="evidence" value="ECO:0007669"/>
    <property type="project" value="InterPro"/>
</dbReference>
<dbReference type="KEGG" id="sva:SVA_2111"/>
<dbReference type="RefSeq" id="WP_096461148.1">
    <property type="nucleotide sequence ID" value="NZ_AP014936.1"/>
</dbReference>
<dbReference type="NCBIfam" id="TIGR00916">
    <property type="entry name" value="2A0604s01"/>
    <property type="match status" value="1"/>
</dbReference>
<evidence type="ECO:0000259" key="10">
    <source>
        <dbReference type="Pfam" id="PF02355"/>
    </source>
</evidence>
<feature type="transmembrane region" description="Helical" evidence="9">
    <location>
        <begin position="20"/>
        <end position="43"/>
    </location>
</feature>
<keyword evidence="2 9" id="KW-0813">Transport</keyword>
<comment type="function">
    <text evidence="9">Part of the Sec protein translocase complex. Interacts with the SecYEG preprotein conducting channel. SecDF uses the proton motive force (PMF) to complete protein translocation after the ATP-dependent function of SecA.</text>
</comment>
<proteinExistence type="inferred from homology"/>
<evidence type="ECO:0000313" key="11">
    <source>
        <dbReference type="EMBL" id="BAU48663.1"/>
    </source>
</evidence>
<keyword evidence="5 9" id="KW-0653">Protein transport</keyword>
<accession>A0A1B4V543</accession>
<evidence type="ECO:0000256" key="2">
    <source>
        <dbReference type="ARBA" id="ARBA00022448"/>
    </source>
</evidence>
<dbReference type="InterPro" id="IPR022813">
    <property type="entry name" value="SecD/SecF_arch_bac"/>
</dbReference>
<keyword evidence="8 9" id="KW-0472">Membrane</keyword>
<dbReference type="NCBIfam" id="TIGR00966">
    <property type="entry name" value="transloc_SecF"/>
    <property type="match status" value="1"/>
</dbReference>
<dbReference type="EMBL" id="AP014936">
    <property type="protein sequence ID" value="BAU48663.1"/>
    <property type="molecule type" value="Genomic_DNA"/>
</dbReference>
<evidence type="ECO:0000256" key="5">
    <source>
        <dbReference type="ARBA" id="ARBA00022927"/>
    </source>
</evidence>
<dbReference type="PANTHER" id="PTHR30081:SF8">
    <property type="entry name" value="PROTEIN TRANSLOCASE SUBUNIT SECF"/>
    <property type="match status" value="1"/>
</dbReference>
<feature type="transmembrane region" description="Helical" evidence="9">
    <location>
        <begin position="261"/>
        <end position="282"/>
    </location>
</feature>
<evidence type="ECO:0000256" key="6">
    <source>
        <dbReference type="ARBA" id="ARBA00022989"/>
    </source>
</evidence>
<organism evidence="11 12">
    <name type="scientific">Sulfurifustis variabilis</name>
    <dbReference type="NCBI Taxonomy" id="1675686"/>
    <lineage>
        <taxon>Bacteria</taxon>
        <taxon>Pseudomonadati</taxon>
        <taxon>Pseudomonadota</taxon>
        <taxon>Gammaproteobacteria</taxon>
        <taxon>Acidiferrobacterales</taxon>
        <taxon>Acidiferrobacteraceae</taxon>
        <taxon>Sulfurifustis</taxon>
    </lineage>
</organism>
<evidence type="ECO:0000256" key="9">
    <source>
        <dbReference type="HAMAP-Rule" id="MF_01464"/>
    </source>
</evidence>
<feature type="transmembrane region" description="Helical" evidence="9">
    <location>
        <begin position="162"/>
        <end position="179"/>
    </location>
</feature>
<name>A0A1B4V543_9GAMM</name>
<dbReference type="AlphaFoldDB" id="A0A1B4V543"/>
<keyword evidence="12" id="KW-1185">Reference proteome</keyword>
<evidence type="ECO:0000256" key="8">
    <source>
        <dbReference type="ARBA" id="ARBA00023136"/>
    </source>
</evidence>
<dbReference type="Proteomes" id="UP000218899">
    <property type="component" value="Chromosome"/>
</dbReference>
<protein>
    <recommendedName>
        <fullName evidence="9">Protein-export membrane protein SecF</fullName>
    </recommendedName>
</protein>
<feature type="domain" description="Protein export membrane protein SecD/SecF C-terminal" evidence="10">
    <location>
        <begin position="142"/>
        <end position="315"/>
    </location>
</feature>
<dbReference type="GO" id="GO:0006605">
    <property type="term" value="P:protein targeting"/>
    <property type="evidence" value="ECO:0007669"/>
    <property type="project" value="UniProtKB-UniRule"/>
</dbReference>
<dbReference type="Gene3D" id="1.20.1640.10">
    <property type="entry name" value="Multidrug efflux transporter AcrB transmembrane domain"/>
    <property type="match status" value="1"/>
</dbReference>
<dbReference type="SUPFAM" id="SSF82866">
    <property type="entry name" value="Multidrug efflux transporter AcrB transmembrane domain"/>
    <property type="match status" value="1"/>
</dbReference>
<dbReference type="PANTHER" id="PTHR30081">
    <property type="entry name" value="PROTEIN-EXPORT MEMBRANE PROTEIN SEC"/>
    <property type="match status" value="1"/>
</dbReference>
<dbReference type="Gene3D" id="3.30.70.2040">
    <property type="match status" value="1"/>
</dbReference>
<evidence type="ECO:0000256" key="4">
    <source>
        <dbReference type="ARBA" id="ARBA00022692"/>
    </source>
</evidence>
<dbReference type="HAMAP" id="MF_01464_B">
    <property type="entry name" value="SecF_B"/>
    <property type="match status" value="1"/>
</dbReference>
<comment type="similarity">
    <text evidence="9">Belongs to the SecD/SecF family. SecF subfamily.</text>
</comment>
<comment type="subunit">
    <text evidence="9">Forms a complex with SecD. Part of the essential Sec protein translocation apparatus which comprises SecA, SecYEG and auxiliary proteins SecDF-YajC and YidC.</text>
</comment>
<gene>
    <name evidence="9" type="primary">secF</name>
    <name evidence="11" type="ORF">SVA_2111</name>
</gene>
<feature type="transmembrane region" description="Helical" evidence="9">
    <location>
        <begin position="212"/>
        <end position="234"/>
    </location>
</feature>
<dbReference type="GO" id="GO:0005886">
    <property type="term" value="C:plasma membrane"/>
    <property type="evidence" value="ECO:0007669"/>
    <property type="project" value="UniProtKB-SubCell"/>
</dbReference>
<dbReference type="GO" id="GO:0065002">
    <property type="term" value="P:intracellular protein transmembrane transport"/>
    <property type="evidence" value="ECO:0007669"/>
    <property type="project" value="UniProtKB-UniRule"/>
</dbReference>
<reference evidence="11 12" key="1">
    <citation type="submission" date="2015-08" db="EMBL/GenBank/DDBJ databases">
        <title>Complete genome sequence of Sulfurifustis variabilis.</title>
        <authorList>
            <person name="Miura A."/>
            <person name="Kojima H."/>
            <person name="Fukui M."/>
        </authorList>
    </citation>
    <scope>NUCLEOTIDE SEQUENCE [LARGE SCALE GENOMIC DNA]</scope>
    <source>
        <strain evidence="12">skN76</strain>
    </source>
</reference>
<dbReference type="Pfam" id="PF02355">
    <property type="entry name" value="SecD_SecF_C"/>
    <property type="match status" value="1"/>
</dbReference>
<feature type="transmembrane region" description="Helical" evidence="9">
    <location>
        <begin position="186"/>
        <end position="206"/>
    </location>
</feature>
<dbReference type="InterPro" id="IPR005665">
    <property type="entry name" value="SecF_bac"/>
</dbReference>
<dbReference type="GO" id="GO:0043952">
    <property type="term" value="P:protein transport by the Sec complex"/>
    <property type="evidence" value="ECO:0007669"/>
    <property type="project" value="UniProtKB-UniRule"/>
</dbReference>
<keyword evidence="6 9" id="KW-1133">Transmembrane helix</keyword>
<comment type="subcellular location">
    <subcellularLocation>
        <location evidence="1 9">Cell membrane</location>
        <topology evidence="1 9">Multi-pass membrane protein</topology>
    </subcellularLocation>
</comment>
<keyword evidence="3 9" id="KW-1003">Cell membrane</keyword>
<dbReference type="PRINTS" id="PR01755">
    <property type="entry name" value="SECFTRNLCASE"/>
</dbReference>
<keyword evidence="7 9" id="KW-0811">Translocation</keyword>
<keyword evidence="4 9" id="KW-0812">Transmembrane</keyword>
<evidence type="ECO:0000256" key="3">
    <source>
        <dbReference type="ARBA" id="ARBA00022475"/>
    </source>
</evidence>
<evidence type="ECO:0000313" key="12">
    <source>
        <dbReference type="Proteomes" id="UP000218899"/>
    </source>
</evidence>
<dbReference type="OrthoDB" id="9774769at2"/>
<dbReference type="InterPro" id="IPR022646">
    <property type="entry name" value="SecD/SecF_CS"/>
</dbReference>
<dbReference type="Pfam" id="PF07549">
    <property type="entry name" value="Sec_GG"/>
    <property type="match status" value="1"/>
</dbReference>
<sequence length="335" mass="36467">MEVFRRKTHIDFIGWRRPAIAVSMALNVLTLIALFVSGLNFGLDFTGGTLVELAYEQPADVEQVRRTLTEGGFRDAVVQRYGTTKELMVRLPVHAEGQSAAVSARLVAALRESLGEREVESRPGQAQRCVPAGGGEPRACALQVKRIEFVGPQVGRELAEKGALALILTALGILVYVIFRFEWRFAVGAIAASAHDVLLLFGFYAVTQIEFSLTSLAAILTVLGYSLNDTIVIFDRVRENFRKMRKHAVIEIMNTSLNETLSRTIITGGTTLLTMLALYLYGGDVLSGFALAMIFGVLVGTYSSLFIATPVTLALGITREDMLPPKKEAAADAQP</sequence>
<dbReference type="InterPro" id="IPR022645">
    <property type="entry name" value="SecD/SecF_bac"/>
</dbReference>
<evidence type="ECO:0000256" key="7">
    <source>
        <dbReference type="ARBA" id="ARBA00023010"/>
    </source>
</evidence>
<feature type="transmembrane region" description="Helical" evidence="9">
    <location>
        <begin position="288"/>
        <end position="317"/>
    </location>
</feature>
<dbReference type="InterPro" id="IPR055344">
    <property type="entry name" value="SecD_SecF_C_bact"/>
</dbReference>
<dbReference type="InterPro" id="IPR048634">
    <property type="entry name" value="SecD_SecF_C"/>
</dbReference>
<evidence type="ECO:0000256" key="1">
    <source>
        <dbReference type="ARBA" id="ARBA00004651"/>
    </source>
</evidence>